<evidence type="ECO:0000313" key="2">
    <source>
        <dbReference type="EMBL" id="KAJ9188781.1"/>
    </source>
</evidence>
<evidence type="ECO:0000313" key="3">
    <source>
        <dbReference type="Proteomes" id="UP001174677"/>
    </source>
</evidence>
<keyword evidence="1" id="KW-1133">Transmembrane helix</keyword>
<reference evidence="2" key="1">
    <citation type="journal article" date="2023" name="Plant Biotechnol. J.">
        <title>Chromosome-level wild Hevea brasiliensis genome provides new tools for genomic-assisted breeding and valuable loci to elevate rubber yield.</title>
        <authorList>
            <person name="Cheng H."/>
            <person name="Song X."/>
            <person name="Hu Y."/>
            <person name="Wu T."/>
            <person name="Yang Q."/>
            <person name="An Z."/>
            <person name="Feng S."/>
            <person name="Deng Z."/>
            <person name="Wu W."/>
            <person name="Zeng X."/>
            <person name="Tu M."/>
            <person name="Wang X."/>
            <person name="Huang H."/>
        </authorList>
    </citation>
    <scope>NUCLEOTIDE SEQUENCE</scope>
    <source>
        <strain evidence="2">MT/VB/25A 57/8</strain>
    </source>
</reference>
<comment type="caution">
    <text evidence="2">The sequence shown here is derived from an EMBL/GenBank/DDBJ whole genome shotgun (WGS) entry which is preliminary data.</text>
</comment>
<dbReference type="Proteomes" id="UP001174677">
    <property type="component" value="Chromosome 1"/>
</dbReference>
<evidence type="ECO:0000256" key="1">
    <source>
        <dbReference type="SAM" id="Phobius"/>
    </source>
</evidence>
<name>A0ABQ9NAY4_HEVBR</name>
<gene>
    <name evidence="2" type="ORF">P3X46_000145</name>
</gene>
<accession>A0ABQ9NAY4</accession>
<keyword evidence="3" id="KW-1185">Reference proteome</keyword>
<dbReference type="EMBL" id="JARPOI010000001">
    <property type="protein sequence ID" value="KAJ9188781.1"/>
    <property type="molecule type" value="Genomic_DNA"/>
</dbReference>
<sequence>MSERLSSWPFREESLALFSPPFICSLIKPFVNFLLASLKQRVAAPRREEIRISPIILTVAIKKPTALLPKM</sequence>
<keyword evidence="1" id="KW-0812">Transmembrane</keyword>
<proteinExistence type="predicted"/>
<feature type="transmembrane region" description="Helical" evidence="1">
    <location>
        <begin position="15"/>
        <end position="38"/>
    </location>
</feature>
<keyword evidence="1" id="KW-0472">Membrane</keyword>
<protein>
    <submittedName>
        <fullName evidence="2">Uncharacterized protein</fullName>
    </submittedName>
</protein>
<organism evidence="2 3">
    <name type="scientific">Hevea brasiliensis</name>
    <name type="common">Para rubber tree</name>
    <name type="synonym">Siphonia brasiliensis</name>
    <dbReference type="NCBI Taxonomy" id="3981"/>
    <lineage>
        <taxon>Eukaryota</taxon>
        <taxon>Viridiplantae</taxon>
        <taxon>Streptophyta</taxon>
        <taxon>Embryophyta</taxon>
        <taxon>Tracheophyta</taxon>
        <taxon>Spermatophyta</taxon>
        <taxon>Magnoliopsida</taxon>
        <taxon>eudicotyledons</taxon>
        <taxon>Gunneridae</taxon>
        <taxon>Pentapetalae</taxon>
        <taxon>rosids</taxon>
        <taxon>fabids</taxon>
        <taxon>Malpighiales</taxon>
        <taxon>Euphorbiaceae</taxon>
        <taxon>Crotonoideae</taxon>
        <taxon>Micrandreae</taxon>
        <taxon>Hevea</taxon>
    </lineage>
</organism>